<evidence type="ECO:0000313" key="8">
    <source>
        <dbReference type="EMBL" id="MEJ5022983.1"/>
    </source>
</evidence>
<comment type="subunit">
    <text evidence="3">Homodimer.</text>
</comment>
<comment type="cofactor">
    <cofactor evidence="1">
        <name>pyridoxal 5'-phosphate</name>
        <dbReference type="ChEBI" id="CHEBI:597326"/>
    </cofactor>
</comment>
<sequence>MMDDHPTARFFNDLRSEPPDQILSLIGLYNNDPRASKVDLGVGVYRTEEGDTPIYRAVKNAERRLLECQSTKAYLGPAGDPTFVKLIAKLAAGDEAKNLIGLQAPGGAGALRLAAGLIARTRPASTVWLGTPSWPAHAPIFAAEGLTVRTYRYYDPTSGTFELPNLLDAVDAAERSDIFLLHGCCHNPSGADLEFTQWQELSRHIAAKGVLPLIDLAYQGLGRGFDLDASGARYVLAAVDEAIVAYSCDKNFSLYRDRTGAVLVKAGGAREPVRSNLQALARQMWSMPPDHGAATARLVLETPELETDWRDELAEVRSRLNRVRYALADADPRLSYLACKNGLFAVIPLSPEQVETMRCKHAIYMASSGRINIAGLTEATIPRFVEAFDDVARASR</sequence>
<keyword evidence="5" id="KW-0808">Transferase</keyword>
<evidence type="ECO:0000259" key="7">
    <source>
        <dbReference type="Pfam" id="PF00155"/>
    </source>
</evidence>
<dbReference type="Gene3D" id="3.90.1150.10">
    <property type="entry name" value="Aspartate Aminotransferase, domain 1"/>
    <property type="match status" value="1"/>
</dbReference>
<dbReference type="Pfam" id="PF00155">
    <property type="entry name" value="Aminotran_1_2"/>
    <property type="match status" value="1"/>
</dbReference>
<protein>
    <submittedName>
        <fullName evidence="8">Aromatic amino acid transaminase</fullName>
    </submittedName>
</protein>
<dbReference type="InterPro" id="IPR015421">
    <property type="entry name" value="PyrdxlP-dep_Trfase_major"/>
</dbReference>
<proteinExistence type="inferred from homology"/>
<evidence type="ECO:0000313" key="9">
    <source>
        <dbReference type="Proteomes" id="UP001375812"/>
    </source>
</evidence>
<comment type="caution">
    <text evidence="8">The sequence shown here is derived from an EMBL/GenBank/DDBJ whole genome shotgun (WGS) entry which is preliminary data.</text>
</comment>
<evidence type="ECO:0000256" key="3">
    <source>
        <dbReference type="ARBA" id="ARBA00011738"/>
    </source>
</evidence>
<evidence type="ECO:0000256" key="4">
    <source>
        <dbReference type="ARBA" id="ARBA00022576"/>
    </source>
</evidence>
<name>A0ABU8PNE9_9HYPH</name>
<dbReference type="RefSeq" id="WP_286154310.1">
    <property type="nucleotide sequence ID" value="NZ_JBBGZH010000003.1"/>
</dbReference>
<dbReference type="InterPro" id="IPR015422">
    <property type="entry name" value="PyrdxlP-dep_Trfase_small"/>
</dbReference>
<dbReference type="InterPro" id="IPR000796">
    <property type="entry name" value="Asp_trans"/>
</dbReference>
<dbReference type="EMBL" id="JBBGZH010000003">
    <property type="protein sequence ID" value="MEJ5022983.1"/>
    <property type="molecule type" value="Genomic_DNA"/>
</dbReference>
<dbReference type="CDD" id="cd00609">
    <property type="entry name" value="AAT_like"/>
    <property type="match status" value="1"/>
</dbReference>
<evidence type="ECO:0000256" key="6">
    <source>
        <dbReference type="ARBA" id="ARBA00022898"/>
    </source>
</evidence>
<dbReference type="Gene3D" id="3.40.640.10">
    <property type="entry name" value="Type I PLP-dependent aspartate aminotransferase-like (Major domain)"/>
    <property type="match status" value="1"/>
</dbReference>
<keyword evidence="9" id="KW-1185">Reference proteome</keyword>
<dbReference type="InterPro" id="IPR015424">
    <property type="entry name" value="PyrdxlP-dep_Trfase"/>
</dbReference>
<evidence type="ECO:0000256" key="1">
    <source>
        <dbReference type="ARBA" id="ARBA00001933"/>
    </source>
</evidence>
<feature type="domain" description="Aminotransferase class I/classII large" evidence="7">
    <location>
        <begin position="36"/>
        <end position="388"/>
    </location>
</feature>
<dbReference type="SUPFAM" id="SSF53383">
    <property type="entry name" value="PLP-dependent transferases"/>
    <property type="match status" value="1"/>
</dbReference>
<evidence type="ECO:0000256" key="5">
    <source>
        <dbReference type="ARBA" id="ARBA00022679"/>
    </source>
</evidence>
<organism evidence="8 9">
    <name type="scientific">Ochrobactrum vermis</name>
    <dbReference type="NCBI Taxonomy" id="1827297"/>
    <lineage>
        <taxon>Bacteria</taxon>
        <taxon>Pseudomonadati</taxon>
        <taxon>Pseudomonadota</taxon>
        <taxon>Alphaproteobacteria</taxon>
        <taxon>Hyphomicrobiales</taxon>
        <taxon>Brucellaceae</taxon>
        <taxon>Brucella/Ochrobactrum group</taxon>
        <taxon>Ochrobactrum</taxon>
    </lineage>
</organism>
<comment type="similarity">
    <text evidence="2">Belongs to the class-I pyridoxal-phosphate-dependent aminotransferase family.</text>
</comment>
<dbReference type="PANTHER" id="PTHR11879">
    <property type="entry name" value="ASPARTATE AMINOTRANSFERASE"/>
    <property type="match status" value="1"/>
</dbReference>
<dbReference type="InterPro" id="IPR004839">
    <property type="entry name" value="Aminotransferase_I/II_large"/>
</dbReference>
<dbReference type="PRINTS" id="PR00799">
    <property type="entry name" value="TRANSAMINASE"/>
</dbReference>
<dbReference type="Proteomes" id="UP001375812">
    <property type="component" value="Unassembled WGS sequence"/>
</dbReference>
<accession>A0ABU8PNE9</accession>
<keyword evidence="6" id="KW-0663">Pyridoxal phosphate</keyword>
<gene>
    <name evidence="8" type="ORF">WH297_25125</name>
</gene>
<dbReference type="PANTHER" id="PTHR11879:SF22">
    <property type="entry name" value="ASPARTATE AMINOTRANSFERASE, MITOCHONDRIAL"/>
    <property type="match status" value="1"/>
</dbReference>
<keyword evidence="4" id="KW-0032">Aminotransferase</keyword>
<evidence type="ECO:0000256" key="2">
    <source>
        <dbReference type="ARBA" id="ARBA00007441"/>
    </source>
</evidence>
<reference evidence="8 9" key="1">
    <citation type="submission" date="2023-12" db="EMBL/GenBank/DDBJ databases">
        <title>Gut-associated functions are favored during microbiome assembly across C. elegans life.</title>
        <authorList>
            <person name="Zimmermann J."/>
        </authorList>
    </citation>
    <scope>NUCLEOTIDE SEQUENCE [LARGE SCALE GENOMIC DNA]</scope>
    <source>
        <strain evidence="8 9">MYb71</strain>
    </source>
</reference>
<dbReference type="NCBIfam" id="NF006719">
    <property type="entry name" value="PRK09257.1"/>
    <property type="match status" value="1"/>
</dbReference>